<dbReference type="RefSeq" id="WP_036681368.1">
    <property type="nucleotide sequence ID" value="NZ_JNVM01000010.1"/>
</dbReference>
<dbReference type="AlphaFoldDB" id="A0A081P3W0"/>
<organism evidence="1 2">
    <name type="scientific">Paenibacillus tyrfis</name>
    <dbReference type="NCBI Taxonomy" id="1501230"/>
    <lineage>
        <taxon>Bacteria</taxon>
        <taxon>Bacillati</taxon>
        <taxon>Bacillota</taxon>
        <taxon>Bacilli</taxon>
        <taxon>Bacillales</taxon>
        <taxon>Paenibacillaceae</taxon>
        <taxon>Paenibacillus</taxon>
    </lineage>
</organism>
<dbReference type="OrthoDB" id="3690060at2"/>
<evidence type="ECO:0008006" key="3">
    <source>
        <dbReference type="Google" id="ProtNLM"/>
    </source>
</evidence>
<sequence length="175" mass="19565">MTTDLPNNTASRMLLRSDGSTTLLLESMLETELGVRVIGQQTVRGESIDGSIRDLLEAKPETVLFERYSELETPNGQWVSRNYVVAQIDGMELFLGQLKNHKIPLGKLLMSFKLAAYRKLLGYGAEERPLDGRTVRLPYKHYVICGEAGPKIYIREAFNPNYVTVPENSDPACGS</sequence>
<dbReference type="eggNOG" id="COG3161">
    <property type="taxonomic scope" value="Bacteria"/>
</dbReference>
<gene>
    <name evidence="1" type="ORF">ET33_01180</name>
</gene>
<name>A0A081P3W0_9BACL</name>
<dbReference type="EMBL" id="JNVM01000010">
    <property type="protein sequence ID" value="KEQ25383.1"/>
    <property type="molecule type" value="Genomic_DNA"/>
</dbReference>
<dbReference type="Proteomes" id="UP000028123">
    <property type="component" value="Unassembled WGS sequence"/>
</dbReference>
<proteinExistence type="predicted"/>
<evidence type="ECO:0000313" key="2">
    <source>
        <dbReference type="Proteomes" id="UP000028123"/>
    </source>
</evidence>
<protein>
    <recommendedName>
        <fullName evidence="3">DUF98 domain-containing protein</fullName>
    </recommendedName>
</protein>
<dbReference type="Gene3D" id="3.40.1410.10">
    <property type="entry name" value="Chorismate lyase-like"/>
    <property type="match status" value="1"/>
</dbReference>
<reference evidence="1 2" key="1">
    <citation type="submission" date="2014-06" db="EMBL/GenBank/DDBJ databases">
        <title>Draft genome sequence of Paenibacillus sp. MSt1.</title>
        <authorList>
            <person name="Aw Y.K."/>
            <person name="Ong K.S."/>
            <person name="Gan H.M."/>
            <person name="Lee S.M."/>
        </authorList>
    </citation>
    <scope>NUCLEOTIDE SEQUENCE [LARGE SCALE GENOMIC DNA]</scope>
    <source>
        <strain evidence="1 2">MSt1</strain>
    </source>
</reference>
<evidence type="ECO:0000313" key="1">
    <source>
        <dbReference type="EMBL" id="KEQ25383.1"/>
    </source>
</evidence>
<comment type="caution">
    <text evidence="1">The sequence shown here is derived from an EMBL/GenBank/DDBJ whole genome shotgun (WGS) entry which is preliminary data.</text>
</comment>
<dbReference type="SUPFAM" id="SSF64288">
    <property type="entry name" value="Chorismate lyase-like"/>
    <property type="match status" value="1"/>
</dbReference>
<keyword evidence="2" id="KW-1185">Reference proteome</keyword>
<dbReference type="InterPro" id="IPR028978">
    <property type="entry name" value="Chorismate_lyase_/UTRA_dom_sf"/>
</dbReference>
<accession>A0A081P3W0</accession>